<feature type="transmembrane region" description="Helical" evidence="5">
    <location>
        <begin position="417"/>
        <end position="437"/>
    </location>
</feature>
<evidence type="ECO:0000256" key="2">
    <source>
        <dbReference type="ARBA" id="ARBA00022692"/>
    </source>
</evidence>
<feature type="transmembrane region" description="Helical" evidence="5">
    <location>
        <begin position="383"/>
        <end position="405"/>
    </location>
</feature>
<dbReference type="AlphaFoldDB" id="A0AAW1N0D7"/>
<feature type="transmembrane region" description="Helical" evidence="5">
    <location>
        <begin position="190"/>
        <end position="210"/>
    </location>
</feature>
<dbReference type="InterPro" id="IPR011701">
    <property type="entry name" value="MFS"/>
</dbReference>
<feature type="transmembrane region" description="Helical" evidence="5">
    <location>
        <begin position="296"/>
        <end position="315"/>
    </location>
</feature>
<gene>
    <name evidence="6" type="ORF">QE152_g4037</name>
</gene>
<dbReference type="EMBL" id="JASPKY010000018">
    <property type="protein sequence ID" value="KAK9752753.1"/>
    <property type="molecule type" value="Genomic_DNA"/>
</dbReference>
<dbReference type="PANTHER" id="PTHR23507:SF37">
    <property type="entry name" value="GH08173P"/>
    <property type="match status" value="1"/>
</dbReference>
<protein>
    <submittedName>
        <fullName evidence="6">Major Facilitator Superfamily</fullName>
    </submittedName>
</protein>
<feature type="transmembrane region" description="Helical" evidence="5">
    <location>
        <begin position="47"/>
        <end position="66"/>
    </location>
</feature>
<comment type="caution">
    <text evidence="6">The sequence shown here is derived from an EMBL/GenBank/DDBJ whole genome shotgun (WGS) entry which is preliminary data.</text>
</comment>
<dbReference type="GO" id="GO:0016020">
    <property type="term" value="C:membrane"/>
    <property type="evidence" value="ECO:0007669"/>
    <property type="project" value="UniProtKB-SubCell"/>
</dbReference>
<name>A0AAW1N0D7_POPJA</name>
<evidence type="ECO:0000313" key="7">
    <source>
        <dbReference type="Proteomes" id="UP001458880"/>
    </source>
</evidence>
<evidence type="ECO:0000256" key="5">
    <source>
        <dbReference type="SAM" id="Phobius"/>
    </source>
</evidence>
<feature type="transmembrane region" description="Helical" evidence="5">
    <location>
        <begin position="160"/>
        <end position="178"/>
    </location>
</feature>
<evidence type="ECO:0000313" key="6">
    <source>
        <dbReference type="EMBL" id="KAK9752753.1"/>
    </source>
</evidence>
<dbReference type="GO" id="GO:0022857">
    <property type="term" value="F:transmembrane transporter activity"/>
    <property type="evidence" value="ECO:0007669"/>
    <property type="project" value="InterPro"/>
</dbReference>
<evidence type="ECO:0000256" key="3">
    <source>
        <dbReference type="ARBA" id="ARBA00022989"/>
    </source>
</evidence>
<dbReference type="Proteomes" id="UP001458880">
    <property type="component" value="Unassembled WGS sequence"/>
</dbReference>
<feature type="transmembrane region" description="Helical" evidence="5">
    <location>
        <begin position="348"/>
        <end position="371"/>
    </location>
</feature>
<proteinExistence type="predicted"/>
<evidence type="ECO:0000256" key="1">
    <source>
        <dbReference type="ARBA" id="ARBA00004141"/>
    </source>
</evidence>
<feature type="transmembrane region" description="Helical" evidence="5">
    <location>
        <begin position="132"/>
        <end position="148"/>
    </location>
</feature>
<dbReference type="Gene3D" id="1.20.1250.20">
    <property type="entry name" value="MFS general substrate transporter like domains"/>
    <property type="match status" value="1"/>
</dbReference>
<evidence type="ECO:0000256" key="4">
    <source>
        <dbReference type="ARBA" id="ARBA00023136"/>
    </source>
</evidence>
<feature type="transmembrane region" description="Helical" evidence="5">
    <location>
        <begin position="109"/>
        <end position="126"/>
    </location>
</feature>
<sequence length="461" mass="52063">MSAAESITFITNNREKTLSPIYFKMSGETWKSKCKRYLNLITVEPSMSFYMMAFMITSVVEQAFFIHKACRVNHGLNATICDNLTADEHKDINKEVQVTVSTFHQWNDVAGHVGQILLAFFMGAWADRRGRKIPLLMGILAAVFAYITDISSKENRTLRVTIVEVCYLVTMPTGIALGKVLYNKVTNKSYAIMFTINASLLFLAIVYSFIRLDWRTNEKQRPLSEANNVFTDFFDGDHVVQTVSTICKRRPNRQRTYLLILILSMAFYTFQRDEKPMMYLYVQLVLKWTFDTFSNFKTYVSALQGVILLCAIPLLSKVFHWRDTYIMMLGALCHSVARVFYATATVGWLLYVGGAFAAIGPIVAPVIRSTVSKIVPAAERGKVFSILAVADNAVPVISGVLYTQVYNASIHTLPSAIFFLTIATQVMVFAIATLINFTTKDEQLVYEDGSLNEECIQEKES</sequence>
<keyword evidence="3 5" id="KW-1133">Transmembrane helix</keyword>
<dbReference type="InterPro" id="IPR036259">
    <property type="entry name" value="MFS_trans_sf"/>
</dbReference>
<keyword evidence="7" id="KW-1185">Reference proteome</keyword>
<keyword evidence="4 5" id="KW-0472">Membrane</keyword>
<dbReference type="SUPFAM" id="SSF103473">
    <property type="entry name" value="MFS general substrate transporter"/>
    <property type="match status" value="1"/>
</dbReference>
<accession>A0AAW1N0D7</accession>
<feature type="transmembrane region" description="Helical" evidence="5">
    <location>
        <begin position="256"/>
        <end position="271"/>
    </location>
</feature>
<dbReference type="Pfam" id="PF07690">
    <property type="entry name" value="MFS_1"/>
    <property type="match status" value="1"/>
</dbReference>
<organism evidence="6 7">
    <name type="scientific">Popillia japonica</name>
    <name type="common">Japanese beetle</name>
    <dbReference type="NCBI Taxonomy" id="7064"/>
    <lineage>
        <taxon>Eukaryota</taxon>
        <taxon>Metazoa</taxon>
        <taxon>Ecdysozoa</taxon>
        <taxon>Arthropoda</taxon>
        <taxon>Hexapoda</taxon>
        <taxon>Insecta</taxon>
        <taxon>Pterygota</taxon>
        <taxon>Neoptera</taxon>
        <taxon>Endopterygota</taxon>
        <taxon>Coleoptera</taxon>
        <taxon>Polyphaga</taxon>
        <taxon>Scarabaeiformia</taxon>
        <taxon>Scarabaeidae</taxon>
        <taxon>Rutelinae</taxon>
        <taxon>Popillia</taxon>
    </lineage>
</organism>
<reference evidence="6 7" key="1">
    <citation type="journal article" date="2024" name="BMC Genomics">
        <title>De novo assembly and annotation of Popillia japonica's genome with initial clues to its potential as an invasive pest.</title>
        <authorList>
            <person name="Cucini C."/>
            <person name="Boschi S."/>
            <person name="Funari R."/>
            <person name="Cardaioli E."/>
            <person name="Iannotti N."/>
            <person name="Marturano G."/>
            <person name="Paoli F."/>
            <person name="Bruttini M."/>
            <person name="Carapelli A."/>
            <person name="Frati F."/>
            <person name="Nardi F."/>
        </authorList>
    </citation>
    <scope>NUCLEOTIDE SEQUENCE [LARGE SCALE GENOMIC DNA]</scope>
    <source>
        <strain evidence="6">DMR45628</strain>
    </source>
</reference>
<dbReference type="PANTHER" id="PTHR23507">
    <property type="entry name" value="ZGC:174356"/>
    <property type="match status" value="1"/>
</dbReference>
<comment type="subcellular location">
    <subcellularLocation>
        <location evidence="1">Membrane</location>
        <topology evidence="1">Multi-pass membrane protein</topology>
    </subcellularLocation>
</comment>
<keyword evidence="2 5" id="KW-0812">Transmembrane</keyword>